<evidence type="ECO:0000313" key="3">
    <source>
        <dbReference type="WBParaSite" id="MhA1_Contig213.frz3.gene15"/>
    </source>
</evidence>
<proteinExistence type="predicted"/>
<keyword evidence="2" id="KW-1185">Reference proteome</keyword>
<name>A0A1I8BFP9_MELHA</name>
<dbReference type="AlphaFoldDB" id="A0A1I8BFP9"/>
<dbReference type="Proteomes" id="UP000095281">
    <property type="component" value="Unplaced"/>
</dbReference>
<evidence type="ECO:0000313" key="2">
    <source>
        <dbReference type="Proteomes" id="UP000095281"/>
    </source>
</evidence>
<sequence length="149" mass="16306">MTLILFGILSISIGTSSINSPCADQLQRCSLLVEEFERQLHDLKNSAFRNDFFSAAEDFQSEVEQCFSNGGKTLEEPAEINTTESGDSQLLGAIFGTELADRLWGLPNGELDRKEKETISQSDSNNHVFGGGISRIAPQQIAADQLSYS</sequence>
<organism evidence="2 3">
    <name type="scientific">Meloidogyne hapla</name>
    <name type="common">Root-knot nematode worm</name>
    <dbReference type="NCBI Taxonomy" id="6305"/>
    <lineage>
        <taxon>Eukaryota</taxon>
        <taxon>Metazoa</taxon>
        <taxon>Ecdysozoa</taxon>
        <taxon>Nematoda</taxon>
        <taxon>Chromadorea</taxon>
        <taxon>Rhabditida</taxon>
        <taxon>Tylenchina</taxon>
        <taxon>Tylenchomorpha</taxon>
        <taxon>Tylenchoidea</taxon>
        <taxon>Meloidogynidae</taxon>
        <taxon>Meloidogyninae</taxon>
        <taxon>Meloidogyne</taxon>
    </lineage>
</organism>
<reference evidence="3" key="1">
    <citation type="submission" date="2016-11" db="UniProtKB">
        <authorList>
            <consortium name="WormBaseParasite"/>
        </authorList>
    </citation>
    <scope>IDENTIFICATION</scope>
</reference>
<accession>A0A1I8BFP9</accession>
<keyword evidence="1" id="KW-0732">Signal</keyword>
<protein>
    <submittedName>
        <fullName evidence="3">S_100 domain-containing protein</fullName>
    </submittedName>
</protein>
<feature type="chain" id="PRO_5009315771" evidence="1">
    <location>
        <begin position="18"/>
        <end position="149"/>
    </location>
</feature>
<dbReference type="WBParaSite" id="MhA1_Contig213.frz3.gene15">
    <property type="protein sequence ID" value="MhA1_Contig213.frz3.gene15"/>
    <property type="gene ID" value="MhA1_Contig213.frz3.gene15"/>
</dbReference>
<feature type="signal peptide" evidence="1">
    <location>
        <begin position="1"/>
        <end position="17"/>
    </location>
</feature>
<evidence type="ECO:0000256" key="1">
    <source>
        <dbReference type="SAM" id="SignalP"/>
    </source>
</evidence>